<proteinExistence type="inferred from homology"/>
<dbReference type="PANTHER" id="PTHR33406">
    <property type="entry name" value="MEMBRANE PROTEIN MJ1562-RELATED"/>
    <property type="match status" value="1"/>
</dbReference>
<feature type="transmembrane region" description="Helical" evidence="8">
    <location>
        <begin position="14"/>
        <end position="33"/>
    </location>
</feature>
<evidence type="ECO:0000259" key="9">
    <source>
        <dbReference type="Pfam" id="PF03176"/>
    </source>
</evidence>
<feature type="transmembrane region" description="Helical" evidence="8">
    <location>
        <begin position="370"/>
        <end position="389"/>
    </location>
</feature>
<feature type="transmembrane region" description="Helical" evidence="8">
    <location>
        <begin position="925"/>
        <end position="946"/>
    </location>
</feature>
<feature type="transmembrane region" description="Helical" evidence="8">
    <location>
        <begin position="241"/>
        <end position="260"/>
    </location>
</feature>
<feature type="domain" description="Membrane transport protein MMPL" evidence="9">
    <location>
        <begin position="68"/>
        <end position="364"/>
    </location>
</feature>
<dbReference type="eggNOG" id="COG2409">
    <property type="taxonomic scope" value="Bacteria"/>
</dbReference>
<keyword evidence="7" id="KW-0175">Coiled coil</keyword>
<evidence type="ECO:0000256" key="8">
    <source>
        <dbReference type="SAM" id="Phobius"/>
    </source>
</evidence>
<dbReference type="Gene3D" id="1.10.287.950">
    <property type="entry name" value="Methyl-accepting chemotaxis protein"/>
    <property type="match status" value="1"/>
</dbReference>
<dbReference type="Proteomes" id="UP000030635">
    <property type="component" value="Chromosome"/>
</dbReference>
<keyword evidence="6 8" id="KW-0472">Membrane</keyword>
<feature type="transmembrane region" description="Helical" evidence="8">
    <location>
        <begin position="899"/>
        <end position="918"/>
    </location>
</feature>
<dbReference type="OrthoDB" id="9782006at2"/>
<evidence type="ECO:0000256" key="2">
    <source>
        <dbReference type="ARBA" id="ARBA00010157"/>
    </source>
</evidence>
<keyword evidence="5 8" id="KW-1133">Transmembrane helix</keyword>
<dbReference type="GO" id="GO:0005886">
    <property type="term" value="C:plasma membrane"/>
    <property type="evidence" value="ECO:0007669"/>
    <property type="project" value="UniProtKB-SubCell"/>
</dbReference>
<keyword evidence="3" id="KW-1003">Cell membrane</keyword>
<dbReference type="STRING" id="1561.NPD11_635"/>
<evidence type="ECO:0000256" key="6">
    <source>
        <dbReference type="ARBA" id="ARBA00023136"/>
    </source>
</evidence>
<evidence type="ECO:0000313" key="11">
    <source>
        <dbReference type="Proteomes" id="UP000030635"/>
    </source>
</evidence>
<dbReference type="Gene3D" id="1.20.1640.10">
    <property type="entry name" value="Multidrug efflux transporter AcrB transmembrane domain"/>
    <property type="match status" value="2"/>
</dbReference>
<reference evidence="10 11" key="1">
    <citation type="journal article" date="2015" name="Infect. Genet. Evol.">
        <title>Genomic sequences of six botulinum neurotoxin-producing strains representing three clostridial species illustrate the mobility and diversity of botulinum neurotoxin genes.</title>
        <authorList>
            <person name="Smith T.J."/>
            <person name="Hill K.K."/>
            <person name="Xie G."/>
            <person name="Foley B.T."/>
            <person name="Williamson C.H."/>
            <person name="Foster J.T."/>
            <person name="Johnson S.L."/>
            <person name="Chertkov O."/>
            <person name="Teshima H."/>
            <person name="Gibbons H.S."/>
            <person name="Johnsky L.A."/>
            <person name="Karavis M.A."/>
            <person name="Smith L.A."/>
        </authorList>
    </citation>
    <scope>NUCLEOTIDE SEQUENCE [LARGE SCALE GENOMIC DNA]</scope>
    <source>
        <strain evidence="10">Sullivan</strain>
    </source>
</reference>
<dbReference type="SUPFAM" id="SSF82866">
    <property type="entry name" value="Multidrug efflux transporter AcrB transmembrane domain"/>
    <property type="match status" value="2"/>
</dbReference>
<comment type="subcellular location">
    <subcellularLocation>
        <location evidence="1">Cell membrane</location>
        <topology evidence="1">Multi-pass membrane protein</topology>
    </subcellularLocation>
</comment>
<accession>A0A0A7FU09</accession>
<dbReference type="PANTHER" id="PTHR33406:SF6">
    <property type="entry name" value="MEMBRANE PROTEIN YDGH-RELATED"/>
    <property type="match status" value="1"/>
</dbReference>
<evidence type="ECO:0000256" key="4">
    <source>
        <dbReference type="ARBA" id="ARBA00022692"/>
    </source>
</evidence>
<dbReference type="InterPro" id="IPR004869">
    <property type="entry name" value="MMPL_dom"/>
</dbReference>
<dbReference type="eggNOG" id="COG1511">
    <property type="taxonomic scope" value="Bacteria"/>
</dbReference>
<dbReference type="RefSeq" id="WP_052139548.1">
    <property type="nucleotide sequence ID" value="NZ_CP006905.1"/>
</dbReference>
<evidence type="ECO:0000313" key="10">
    <source>
        <dbReference type="EMBL" id="AIY83119.1"/>
    </source>
</evidence>
<evidence type="ECO:0000256" key="1">
    <source>
        <dbReference type="ARBA" id="ARBA00004651"/>
    </source>
</evidence>
<comment type="similarity">
    <text evidence="2">Belongs to the resistance-nodulation-cell division (RND) (TC 2.A.6) family. MmpL subfamily.</text>
</comment>
<feature type="transmembrane region" description="Helical" evidence="8">
    <location>
        <begin position="1000"/>
        <end position="1024"/>
    </location>
</feature>
<protein>
    <submittedName>
        <fullName evidence="10">MMPL family protein</fullName>
    </submittedName>
</protein>
<feature type="domain" description="Membrane transport protein MMPL" evidence="9">
    <location>
        <begin position="733"/>
        <end position="1064"/>
    </location>
</feature>
<sequence length="1093" mass="120571">MKGEKVKGKNKKRLFSFTAIGIWVVMLIVLLISSPSLTNLVSTKGGIKLPNGYSDRIADELKDNLKFNSINTYLAVFHSNSALTKEDKDNIKKTINNIIENKKDLHITNVLDNFSNPELDSELVSKDNKTIIASLTVNPKGVTTKEIISGIESKLSTKGVETYLTGNKPIESDVNLAAQKGLNKTEGITIVFILVVLVILFRSIVTPFIPLITVGVSYLASQAVVAILASKYNFPLSNYTQIFMICILFGIGTDYSILLLDRFKEELASGKDKYEATINTYKTAGKTVLFSATPVFVVFASLNFISFNLYKSAVAVAVGILFLVFGLFTIVPSLMMLLGKNIFWPVKSKVKVNENKLWGKLGNFAFNRRILTLVIIGIITIIPIILNNFSESFNNLNEIGDNYPSKKGFNIVADSFGIGKVSPITIYIENDDNLKAPEYIALIEKISNNLKNASSDVDSVLSVTRPIGKRLDQIYVNYQAGQVTNGVNKVTNGLNTIKNGLDSAGNKIQASKSKLNSAKEAAGKLQNGTLATENGVDQLQKALNELDNSINLEHNGANELKSGVENAKSKLNELKSGQEKLHDGYEQVGNDLNKIAKELNEANSVKNNLIKVDEKRLKELIGTTKTDVEKFVKDHPELNNDKDLQNFIKDFESLNQNISSLDVDKLNKKYEEIKGYINKINELNKDINALANAMNELNSKSNEVTGGLTEFNNGLSKVESGLDALDNGLDKSLNGGDKISKNVPQISEALQKIAKGQGEIKSGFSKFKSQINELGQGLNKGADGINEIENGIKYANGYINDWANLSYNFSGISIPMKIYSNKDFDDALNQYITPNGKLTTIQVMINKNPYSNEAVNEISKLEDIVKYSVEGTKLENANIGVGGIASTTYQTKIMAKADYNKALVFVIVGVFIVLVVILRSLVMPTYLVVSLILTYFTSISIVQIIVQKIMGYPGISWITAFFGFVVLIALGIDYSIFIMTRFNQYENMEIKERMIKTMKIIGGVVMSAVIILSGTFAALLPSGVLSLVEISMVVLTGIILYVVVILPLFIPAMVRTFGKYNWWPFKDLQEEMKKIKNNKDSNSEKEDTDTKKE</sequence>
<dbReference type="Pfam" id="PF03176">
    <property type="entry name" value="MMPL"/>
    <property type="match status" value="2"/>
</dbReference>
<organism evidence="10 11">
    <name type="scientific">Clostridium baratii str. Sullivan</name>
    <dbReference type="NCBI Taxonomy" id="1415775"/>
    <lineage>
        <taxon>Bacteria</taxon>
        <taxon>Bacillati</taxon>
        <taxon>Bacillota</taxon>
        <taxon>Clostridia</taxon>
        <taxon>Eubacteriales</taxon>
        <taxon>Clostridiaceae</taxon>
        <taxon>Clostridium</taxon>
    </lineage>
</organism>
<dbReference type="EMBL" id="CP006905">
    <property type="protein sequence ID" value="AIY83119.1"/>
    <property type="molecule type" value="Genomic_DNA"/>
</dbReference>
<keyword evidence="11" id="KW-1185">Reference proteome</keyword>
<dbReference type="KEGG" id="cbv:U729_2387"/>
<gene>
    <name evidence="10" type="ORF">U729_2387</name>
</gene>
<feature type="transmembrane region" description="Helical" evidence="8">
    <location>
        <begin position="185"/>
        <end position="201"/>
    </location>
</feature>
<feature type="transmembrane region" description="Helical" evidence="8">
    <location>
        <begin position="288"/>
        <end position="307"/>
    </location>
</feature>
<keyword evidence="4 8" id="KW-0812">Transmembrane</keyword>
<feature type="coiled-coil region" evidence="7">
    <location>
        <begin position="666"/>
        <end position="703"/>
    </location>
</feature>
<evidence type="ECO:0000256" key="3">
    <source>
        <dbReference type="ARBA" id="ARBA00022475"/>
    </source>
</evidence>
<name>A0A0A7FU09_9CLOT</name>
<dbReference type="AlphaFoldDB" id="A0A0A7FU09"/>
<feature type="transmembrane region" description="Helical" evidence="8">
    <location>
        <begin position="313"/>
        <end position="339"/>
    </location>
</feature>
<evidence type="ECO:0000256" key="5">
    <source>
        <dbReference type="ARBA" id="ARBA00022989"/>
    </source>
</evidence>
<feature type="transmembrane region" description="Helical" evidence="8">
    <location>
        <begin position="958"/>
        <end position="979"/>
    </location>
</feature>
<dbReference type="SUPFAM" id="SSF58104">
    <property type="entry name" value="Methyl-accepting chemotaxis protein (MCP) signaling domain"/>
    <property type="match status" value="1"/>
</dbReference>
<dbReference type="HOGENOM" id="CLU_005108_0_0_9"/>
<dbReference type="InterPro" id="IPR050545">
    <property type="entry name" value="Mycobact_MmpL"/>
</dbReference>
<evidence type="ECO:0000256" key="7">
    <source>
        <dbReference type="SAM" id="Coils"/>
    </source>
</evidence>
<feature type="transmembrane region" description="Helical" evidence="8">
    <location>
        <begin position="1030"/>
        <end position="1050"/>
    </location>
</feature>